<comment type="caution">
    <text evidence="7">The sequence shown here is derived from an EMBL/GenBank/DDBJ whole genome shotgun (WGS) entry which is preliminary data.</text>
</comment>
<dbReference type="GO" id="GO:0046872">
    <property type="term" value="F:metal ion binding"/>
    <property type="evidence" value="ECO:0007669"/>
    <property type="project" value="UniProtKB-KW"/>
</dbReference>
<dbReference type="GO" id="GO:0005912">
    <property type="term" value="C:adherens junction"/>
    <property type="evidence" value="ECO:0007669"/>
    <property type="project" value="TreeGrafter"/>
</dbReference>
<proteinExistence type="predicted"/>
<dbReference type="PROSITE" id="PS00478">
    <property type="entry name" value="LIM_DOMAIN_1"/>
    <property type="match status" value="1"/>
</dbReference>
<feature type="compositionally biased region" description="Polar residues" evidence="5">
    <location>
        <begin position="1"/>
        <end position="29"/>
    </location>
</feature>
<dbReference type="GO" id="GO:0035331">
    <property type="term" value="P:negative regulation of hippo signaling"/>
    <property type="evidence" value="ECO:0007669"/>
    <property type="project" value="TreeGrafter"/>
</dbReference>
<dbReference type="PANTHER" id="PTHR24219:SF4">
    <property type="entry name" value="LIM DOMAIN-CONTAINING PROTEIN JUB"/>
    <property type="match status" value="1"/>
</dbReference>
<keyword evidence="1 4" id="KW-0479">Metal-binding</keyword>
<evidence type="ECO:0000256" key="5">
    <source>
        <dbReference type="SAM" id="MobiDB-lite"/>
    </source>
</evidence>
<dbReference type="CDD" id="cd09355">
    <property type="entry name" value="LIM2_Ajuba_like"/>
    <property type="match status" value="1"/>
</dbReference>
<evidence type="ECO:0000313" key="7">
    <source>
        <dbReference type="EMBL" id="CAF0817588.1"/>
    </source>
</evidence>
<dbReference type="GO" id="GO:0000932">
    <property type="term" value="C:P-body"/>
    <property type="evidence" value="ECO:0007669"/>
    <property type="project" value="TreeGrafter"/>
</dbReference>
<dbReference type="GO" id="GO:0007010">
    <property type="term" value="P:cytoskeleton organization"/>
    <property type="evidence" value="ECO:0007669"/>
    <property type="project" value="TreeGrafter"/>
</dbReference>
<evidence type="ECO:0000256" key="1">
    <source>
        <dbReference type="ARBA" id="ARBA00022723"/>
    </source>
</evidence>
<dbReference type="Pfam" id="PF00412">
    <property type="entry name" value="LIM"/>
    <property type="match status" value="3"/>
</dbReference>
<reference evidence="7" key="1">
    <citation type="submission" date="2021-02" db="EMBL/GenBank/DDBJ databases">
        <authorList>
            <person name="Nowell W R."/>
        </authorList>
    </citation>
    <scope>NUCLEOTIDE SEQUENCE</scope>
    <source>
        <strain evidence="7">Ploen Becks lab</strain>
    </source>
</reference>
<evidence type="ECO:0000313" key="8">
    <source>
        <dbReference type="Proteomes" id="UP000663879"/>
    </source>
</evidence>
<gene>
    <name evidence="7" type="ORF">OXX778_LOCUS7291</name>
</gene>
<keyword evidence="2 4" id="KW-0862">Zinc</keyword>
<dbReference type="PROSITE" id="PS50023">
    <property type="entry name" value="LIM_DOMAIN_2"/>
    <property type="match status" value="3"/>
</dbReference>
<sequence length="365" mass="41756">MKSPPSYSNEPTRTVIESNNKTPNKSLNFKQYFENLKNSKKKRDNPSVDETVLNSTSSSSLASSSQYSLQSQPNIDDNNLSTQKHKLIKFSTSNSKLKFTHEIEKELSNLTLSIDKELKNNYQEENDQEEYYGNCQKCAQPVLQRENACLAMNEIYHTDCFVCVSCGRQLRGKSFYYLNNQVYCEEDYLYSGFLENAEKCDVCGHIIVDMILQAMGKAYHPGCFRCFSCNECLDGVPFTLDIHNRIYCIRDYYRIYAPKCSACGLAITPIQGTNETVRVVSMEKDFHLECYVCEDCGVQLTDEQEKRCYPIGRSLLCYTCHLKRIELTQLDSVLISNLVLNRSGLASNSNNYSANNSFQLSNKKF</sequence>
<dbReference type="SUPFAM" id="SSF57716">
    <property type="entry name" value="Glucocorticoid receptor-like (DNA-binding domain)"/>
    <property type="match status" value="2"/>
</dbReference>
<name>A0A813U4G7_9BILA</name>
<feature type="domain" description="LIM zinc-binding" evidence="6">
    <location>
        <begin position="133"/>
        <end position="194"/>
    </location>
</feature>
<feature type="region of interest" description="Disordered" evidence="5">
    <location>
        <begin position="1"/>
        <end position="80"/>
    </location>
</feature>
<dbReference type="GO" id="GO:0001666">
    <property type="term" value="P:response to hypoxia"/>
    <property type="evidence" value="ECO:0007669"/>
    <property type="project" value="TreeGrafter"/>
</dbReference>
<dbReference type="SMART" id="SM00132">
    <property type="entry name" value="LIM"/>
    <property type="match status" value="3"/>
</dbReference>
<evidence type="ECO:0000256" key="3">
    <source>
        <dbReference type="ARBA" id="ARBA00023038"/>
    </source>
</evidence>
<dbReference type="AlphaFoldDB" id="A0A813U4G7"/>
<feature type="compositionally biased region" description="Low complexity" evidence="5">
    <location>
        <begin position="53"/>
        <end position="72"/>
    </location>
</feature>
<dbReference type="GO" id="GO:0005667">
    <property type="term" value="C:transcription regulator complex"/>
    <property type="evidence" value="ECO:0007669"/>
    <property type="project" value="TreeGrafter"/>
</dbReference>
<dbReference type="InterPro" id="IPR047172">
    <property type="entry name" value="Ajuba-like"/>
</dbReference>
<dbReference type="Proteomes" id="UP000663879">
    <property type="component" value="Unassembled WGS sequence"/>
</dbReference>
<feature type="domain" description="LIM zinc-binding" evidence="6">
    <location>
        <begin position="198"/>
        <end position="258"/>
    </location>
</feature>
<dbReference type="GO" id="GO:0005634">
    <property type="term" value="C:nucleus"/>
    <property type="evidence" value="ECO:0007669"/>
    <property type="project" value="TreeGrafter"/>
</dbReference>
<accession>A0A813U4G7</accession>
<protein>
    <recommendedName>
        <fullName evidence="6">LIM zinc-binding domain-containing protein</fullName>
    </recommendedName>
</protein>
<dbReference type="InterPro" id="IPR001781">
    <property type="entry name" value="Znf_LIM"/>
</dbReference>
<keyword evidence="8" id="KW-1185">Reference proteome</keyword>
<evidence type="ECO:0000256" key="4">
    <source>
        <dbReference type="PROSITE-ProRule" id="PRU00125"/>
    </source>
</evidence>
<organism evidence="7 8">
    <name type="scientific">Brachionus calyciflorus</name>
    <dbReference type="NCBI Taxonomy" id="104777"/>
    <lineage>
        <taxon>Eukaryota</taxon>
        <taxon>Metazoa</taxon>
        <taxon>Spiralia</taxon>
        <taxon>Gnathifera</taxon>
        <taxon>Rotifera</taxon>
        <taxon>Eurotatoria</taxon>
        <taxon>Monogononta</taxon>
        <taxon>Pseudotrocha</taxon>
        <taxon>Ploima</taxon>
        <taxon>Brachionidae</taxon>
        <taxon>Brachionus</taxon>
    </lineage>
</organism>
<evidence type="ECO:0000259" key="6">
    <source>
        <dbReference type="PROSITE" id="PS50023"/>
    </source>
</evidence>
<keyword evidence="3 4" id="KW-0440">LIM domain</keyword>
<evidence type="ECO:0000256" key="2">
    <source>
        <dbReference type="ARBA" id="ARBA00022833"/>
    </source>
</evidence>
<dbReference type="InterPro" id="IPR047247">
    <property type="entry name" value="Ajuba-like_LIM2"/>
</dbReference>
<dbReference type="FunFam" id="2.10.110.10:FF:000037">
    <property type="entry name" value="LIM domain-containing protein 1"/>
    <property type="match status" value="1"/>
</dbReference>
<dbReference type="OrthoDB" id="25414at2759"/>
<dbReference type="EMBL" id="CAJNOC010000923">
    <property type="protein sequence ID" value="CAF0817588.1"/>
    <property type="molecule type" value="Genomic_DNA"/>
</dbReference>
<feature type="domain" description="LIM zinc-binding" evidence="6">
    <location>
        <begin position="261"/>
        <end position="327"/>
    </location>
</feature>
<dbReference type="Gene3D" id="2.10.110.10">
    <property type="entry name" value="Cysteine Rich Protein"/>
    <property type="match status" value="3"/>
</dbReference>
<dbReference type="PANTHER" id="PTHR24219">
    <property type="entry name" value="LIM DOMAIN-CONTAINING PROTEIN JUB"/>
    <property type="match status" value="1"/>
</dbReference>
<dbReference type="GO" id="GO:0003714">
    <property type="term" value="F:transcription corepressor activity"/>
    <property type="evidence" value="ECO:0007669"/>
    <property type="project" value="TreeGrafter"/>
</dbReference>